<proteinExistence type="predicted"/>
<geneLocation type="plasmid" evidence="2 3">
    <name>megaplasmid pDF308</name>
</geneLocation>
<dbReference type="EMBL" id="AP011530">
    <property type="protein sequence ID" value="BAI81764.1"/>
    <property type="molecule type" value="Genomic_DNA"/>
</dbReference>
<evidence type="ECO:0000256" key="1">
    <source>
        <dbReference type="SAM" id="Phobius"/>
    </source>
</evidence>
<gene>
    <name evidence="2" type="ordered locus">DEFDS_P142</name>
</gene>
<reference evidence="2 3" key="1">
    <citation type="journal article" date="2010" name="DNA Res.">
        <title>Bacterial lifestyle in a deep-sea hydrothermal vent chimney revealed by the genome sequence of the thermophilic bacterium Deferribacter desulfuricans SSM1.</title>
        <authorList>
            <person name="Takaki Y."/>
            <person name="Shimamura S."/>
            <person name="Nakagawa S."/>
            <person name="Fukuhara Y."/>
            <person name="Horikawa H."/>
            <person name="Ankai A."/>
            <person name="Harada T."/>
            <person name="Hosoyama A."/>
            <person name="Oguchi A."/>
            <person name="Fukui S."/>
            <person name="Fujita N."/>
            <person name="Takami H."/>
            <person name="Takai K."/>
        </authorList>
    </citation>
    <scope>NUCLEOTIDE SEQUENCE [LARGE SCALE GENOMIC DNA]</scope>
    <source>
        <strain evidence="3">DSM 14783 / JCM 11476 / NBRC 101012 / SSM1</strain>
        <plasmid evidence="3">Plasmid megaplasmid pDF308</plasmid>
    </source>
</reference>
<feature type="transmembrane region" description="Helical" evidence="1">
    <location>
        <begin position="240"/>
        <end position="260"/>
    </location>
</feature>
<dbReference type="RefSeq" id="WP_013008988.1">
    <property type="nucleotide sequence ID" value="NC_013940.1"/>
</dbReference>
<dbReference type="AlphaFoldDB" id="D3PEX2"/>
<keyword evidence="1" id="KW-0812">Transmembrane</keyword>
<accession>D3PEX2</accession>
<dbReference type="eggNOG" id="ENOG502Z8JN">
    <property type="taxonomic scope" value="Bacteria"/>
</dbReference>
<name>D3PEX2_DEFDS</name>
<protein>
    <submittedName>
        <fullName evidence="2">Uncharacterized protein</fullName>
    </submittedName>
</protein>
<dbReference type="KEGG" id="ddf:DEFDS_P142"/>
<keyword evidence="1" id="KW-1133">Transmembrane helix</keyword>
<sequence>MSYIKEKSSKINHQNIIKNEKVKEYLRKCFISNNTEMITQIDLTGIKFNKKNIFSQIENKIKYIIAVDGGYQIVELNTKFPSTKIAFYNVGYIEIDLEKIKSFEKEQIIDPDEFHQVKHFGNYNFVLPVNNIKFQSKNLKDTIRETIYYDIFVNANIGEFKFLDTLKWLVFEEYDTGNGIFEITCVNDNCNNRIKFEKKNTYTDEVNNKIECPVCKTINYITDIFELHTLVDDYSGASGIVSYVMSIFEVILLFTIYKIIYIKDKSLLPNILLIKDGPLALFSRLDDFQFKKIRPFIKFLNKLSLDDNQSYVNFVGLDKSGLFVEHLKQIEYKLSNSTLLIPDIYYMKKYITGETDSLFGYKTYFGRKMLYKHDEKLSFVFDIPLPYLYKHGEPKDYEEYFGNKPNPNDFINIKNIIQTLIDIKCDLYDNSFLPIALINKAVSLSEKPSSQLLKLFTKEHLKAK</sequence>
<evidence type="ECO:0000313" key="2">
    <source>
        <dbReference type="EMBL" id="BAI81764.1"/>
    </source>
</evidence>
<keyword evidence="3" id="KW-1185">Reference proteome</keyword>
<keyword evidence="1" id="KW-0472">Membrane</keyword>
<dbReference type="OrthoDB" id="63920at2"/>
<evidence type="ECO:0000313" key="3">
    <source>
        <dbReference type="Proteomes" id="UP000001520"/>
    </source>
</evidence>
<organism evidence="2 3">
    <name type="scientific">Deferribacter desulfuricans (strain DSM 14783 / JCM 11476 / NBRC 101012 / SSM1)</name>
    <dbReference type="NCBI Taxonomy" id="639282"/>
    <lineage>
        <taxon>Bacteria</taxon>
        <taxon>Pseudomonadati</taxon>
        <taxon>Deferribacterota</taxon>
        <taxon>Deferribacteres</taxon>
        <taxon>Deferribacterales</taxon>
        <taxon>Deferribacteraceae</taxon>
        <taxon>Deferribacter</taxon>
    </lineage>
</organism>
<keyword evidence="2" id="KW-0614">Plasmid</keyword>
<dbReference type="Proteomes" id="UP000001520">
    <property type="component" value="Plasmid megaplasmid pDF308"/>
</dbReference>
<dbReference type="HOGENOM" id="CLU_049028_1_0_0"/>